<reference evidence="1" key="1">
    <citation type="submission" date="2020-07" db="EMBL/GenBank/DDBJ databases">
        <authorList>
            <person name="Ladero V."/>
        </authorList>
    </citation>
    <scope>NUCLEOTIDE SEQUENCE</scope>
</reference>
<proteinExistence type="predicted"/>
<accession>A0ACA9AT66</accession>
<keyword evidence="2" id="KW-1185">Reference proteome</keyword>
<protein>
    <submittedName>
        <fullName evidence="1">Uncharacterized protein</fullName>
    </submittedName>
</protein>
<dbReference type="EMBL" id="CAJDKB010000002">
    <property type="protein sequence ID" value="CAD0300186.1"/>
    <property type="molecule type" value="Genomic_DNA"/>
</dbReference>
<organism evidence="1 2">
    <name type="scientific">Enterococcus phage vB_EhiS_268</name>
    <dbReference type="NCBI Taxonomy" id="2736817"/>
    <lineage>
        <taxon>Viruses</taxon>
        <taxon>Duplodnaviria</taxon>
        <taxon>Heunggongvirae</taxon>
        <taxon>Uroviricota</taxon>
        <taxon>Caudoviricetes</taxon>
        <taxon>Delfunavirus</taxon>
        <taxon>Delfunavirus v268</taxon>
    </lineage>
</organism>
<sequence>MKFELGDTYICTESKVDYWTEGKEYEAQLRTGKRHCIVDDENFAWYEYGGYELTAKFKLKEEKR</sequence>
<evidence type="ECO:0000313" key="2">
    <source>
        <dbReference type="Proteomes" id="UP000545774"/>
    </source>
</evidence>
<comment type="caution">
    <text evidence="1">The sequence shown here is derived from an EMBL/GenBank/DDBJ whole genome shotgun (WGS) entry which is preliminary data.</text>
</comment>
<name>A0ACA9AT66_9CAUD</name>
<evidence type="ECO:0000313" key="1">
    <source>
        <dbReference type="EMBL" id="CAD0300186.1"/>
    </source>
</evidence>
<dbReference type="Proteomes" id="UP000545774">
    <property type="component" value="Unassembled WGS sequence"/>
</dbReference>